<dbReference type="InterPro" id="IPR040442">
    <property type="entry name" value="Pyrv_kinase-like_dom_sf"/>
</dbReference>
<dbReference type="GO" id="GO:0003824">
    <property type="term" value="F:catalytic activity"/>
    <property type="evidence" value="ECO:0007669"/>
    <property type="project" value="InterPro"/>
</dbReference>
<dbReference type="Proteomes" id="UP000678281">
    <property type="component" value="Unassembled WGS sequence"/>
</dbReference>
<feature type="domain" description="HpcH/HpaI aldolase/citrate lyase" evidence="2">
    <location>
        <begin position="31"/>
        <end position="166"/>
    </location>
</feature>
<dbReference type="SUPFAM" id="SSF51621">
    <property type="entry name" value="Phosphoenolpyruvate/pyruvate domain"/>
    <property type="match status" value="1"/>
</dbReference>
<evidence type="ECO:0000256" key="1">
    <source>
        <dbReference type="ARBA" id="ARBA00022723"/>
    </source>
</evidence>
<dbReference type="GO" id="GO:0046872">
    <property type="term" value="F:metal ion binding"/>
    <property type="evidence" value="ECO:0007669"/>
    <property type="project" value="UniProtKB-KW"/>
</dbReference>
<gene>
    <name evidence="3" type="ORF">KD146_13905</name>
</gene>
<dbReference type="InterPro" id="IPR005000">
    <property type="entry name" value="Aldolase/citrate-lyase_domain"/>
</dbReference>
<evidence type="ECO:0000313" key="4">
    <source>
        <dbReference type="Proteomes" id="UP000678281"/>
    </source>
</evidence>
<name>A0A942ECM8_9HYPH</name>
<dbReference type="Pfam" id="PF03328">
    <property type="entry name" value="HpcH_HpaI"/>
    <property type="match status" value="1"/>
</dbReference>
<evidence type="ECO:0000313" key="3">
    <source>
        <dbReference type="EMBL" id="MBS3849792.1"/>
    </source>
</evidence>
<dbReference type="Gene3D" id="3.20.20.60">
    <property type="entry name" value="Phosphoenolpyruvate-binding domains"/>
    <property type="match status" value="2"/>
</dbReference>
<comment type="caution">
    <text evidence="3">The sequence shown here is derived from an EMBL/GenBank/DDBJ whole genome shotgun (WGS) entry which is preliminary data.</text>
</comment>
<protein>
    <recommendedName>
        <fullName evidence="2">HpcH/HpaI aldolase/citrate lyase domain-containing protein</fullName>
    </recommendedName>
</protein>
<keyword evidence="4" id="KW-1185">Reference proteome</keyword>
<dbReference type="InterPro" id="IPR015813">
    <property type="entry name" value="Pyrv/PenolPyrv_kinase-like_dom"/>
</dbReference>
<sequence>MEGALLVEEVEDVDMRLIFITNVPELAAYVSDRGVERVMVDLELLGKVERQGHLSTVISRHTFDDVARIRRAIPDKNLMVRLNPLNPGSRDEVDRAIGLGGDVLMLPMFRTAQEVEQFCALVDGRVRICLLLETAEAAANVASIVRVQGVQEVHIGLNDLHLDLGRTFMFEPLADGMVDRLAGSIIDAGLALGIGGLARVGEGLLPAEMLVAEHVRLGSTGAILSRTFHRNRLTVHDLETEMDFADEVAKLQDAYRAFGQSSPDELLAIHHEVALRIAGIVRDKAVGGRAS</sequence>
<evidence type="ECO:0000259" key="2">
    <source>
        <dbReference type="Pfam" id="PF03328"/>
    </source>
</evidence>
<organism evidence="3 4">
    <name type="scientific">Devosia litorisediminis</name>
    <dbReference type="NCBI Taxonomy" id="2829817"/>
    <lineage>
        <taxon>Bacteria</taxon>
        <taxon>Pseudomonadati</taxon>
        <taxon>Pseudomonadota</taxon>
        <taxon>Alphaproteobacteria</taxon>
        <taxon>Hyphomicrobiales</taxon>
        <taxon>Devosiaceae</taxon>
        <taxon>Devosia</taxon>
    </lineage>
</organism>
<keyword evidence="1" id="KW-0479">Metal-binding</keyword>
<dbReference type="EMBL" id="JAGXTP010000002">
    <property type="protein sequence ID" value="MBS3849792.1"/>
    <property type="molecule type" value="Genomic_DNA"/>
</dbReference>
<dbReference type="RefSeq" id="WP_212659424.1">
    <property type="nucleotide sequence ID" value="NZ_JAGXTP010000002.1"/>
</dbReference>
<accession>A0A942ECM8</accession>
<proteinExistence type="predicted"/>
<reference evidence="3" key="1">
    <citation type="submission" date="2021-04" db="EMBL/GenBank/DDBJ databases">
        <title>Devosia litorisediminis sp. nov., isolated from a sand dune.</title>
        <authorList>
            <person name="Park S."/>
            <person name="Yoon J.-H."/>
        </authorList>
    </citation>
    <scope>NUCLEOTIDE SEQUENCE</scope>
    <source>
        <strain evidence="3">BSSL-BM10</strain>
    </source>
</reference>
<dbReference type="AlphaFoldDB" id="A0A942ECM8"/>